<reference evidence="1" key="1">
    <citation type="journal article" date="2020" name="New Phytol.">
        <title>Comparative genomics reveals dynamic genome evolution in host specialist ectomycorrhizal fungi.</title>
        <authorList>
            <person name="Lofgren L.A."/>
            <person name="Nguyen N.H."/>
            <person name="Vilgalys R."/>
            <person name="Ruytinx J."/>
            <person name="Liao H.L."/>
            <person name="Branco S."/>
            <person name="Kuo A."/>
            <person name="LaButti K."/>
            <person name="Lipzen A."/>
            <person name="Andreopoulos W."/>
            <person name="Pangilinan J."/>
            <person name="Riley R."/>
            <person name="Hundley H."/>
            <person name="Na H."/>
            <person name="Barry K."/>
            <person name="Grigoriev I.V."/>
            <person name="Stajich J.E."/>
            <person name="Kennedy P.G."/>
        </authorList>
    </citation>
    <scope>NUCLEOTIDE SEQUENCE</scope>
    <source>
        <strain evidence="1">FC423</strain>
    </source>
</reference>
<evidence type="ECO:0000313" key="2">
    <source>
        <dbReference type="Proteomes" id="UP000823399"/>
    </source>
</evidence>
<evidence type="ECO:0008006" key="3">
    <source>
        <dbReference type="Google" id="ProtNLM"/>
    </source>
</evidence>
<dbReference type="RefSeq" id="XP_041284110.1">
    <property type="nucleotide sequence ID" value="XM_041442862.1"/>
</dbReference>
<accession>A0A9P7JKP4</accession>
<keyword evidence="2" id="KW-1185">Reference proteome</keyword>
<dbReference type="GeneID" id="64705121"/>
<protein>
    <recommendedName>
        <fullName evidence="3">BTB domain-containing protein</fullName>
    </recommendedName>
</protein>
<name>A0A9P7JKP4_9AGAM</name>
<proteinExistence type="predicted"/>
<dbReference type="Proteomes" id="UP000823399">
    <property type="component" value="Unassembled WGS sequence"/>
</dbReference>
<organism evidence="1 2">
    <name type="scientific">Suillus discolor</name>
    <dbReference type="NCBI Taxonomy" id="1912936"/>
    <lineage>
        <taxon>Eukaryota</taxon>
        <taxon>Fungi</taxon>
        <taxon>Dikarya</taxon>
        <taxon>Basidiomycota</taxon>
        <taxon>Agaricomycotina</taxon>
        <taxon>Agaricomycetes</taxon>
        <taxon>Agaricomycetidae</taxon>
        <taxon>Boletales</taxon>
        <taxon>Suillineae</taxon>
        <taxon>Suillaceae</taxon>
        <taxon>Suillus</taxon>
    </lineage>
</organism>
<sequence length="270" mass="31250">MENSRQPEVDGMCDDKPIHLNGISREMFELFLEFMFGRMHTGSHSIDELSKFLRFCDMYQCSHACEFIIFRISTARYRFHPAKLINLAIKYHVRSIFPYAFQQLAETPITELTHAHRELMGNEVFLNVIYIQAALDSHRRIVAAEELKILMHSNKCQDPTGCNEDWHAIWWNGMGRFLLDGRIPQPYDDIVKRFKELQFGCVSEGCKDLMFKILDQGAAFKHAEQFLSETCSFLVEKLVFEPASVNHRALSRSGQRAMCTAWSLLASSLQ</sequence>
<dbReference type="EMBL" id="JABBWM010000591">
    <property type="protein sequence ID" value="KAG2080124.1"/>
    <property type="molecule type" value="Genomic_DNA"/>
</dbReference>
<evidence type="ECO:0000313" key="1">
    <source>
        <dbReference type="EMBL" id="KAG2080124.1"/>
    </source>
</evidence>
<gene>
    <name evidence="1" type="ORF">F5147DRAFT_784507</name>
</gene>
<dbReference type="OrthoDB" id="2985972at2759"/>
<comment type="caution">
    <text evidence="1">The sequence shown here is derived from an EMBL/GenBank/DDBJ whole genome shotgun (WGS) entry which is preliminary data.</text>
</comment>
<dbReference type="AlphaFoldDB" id="A0A9P7JKP4"/>